<feature type="compositionally biased region" description="Acidic residues" evidence="1">
    <location>
        <begin position="113"/>
        <end position="128"/>
    </location>
</feature>
<evidence type="ECO:0000313" key="2">
    <source>
        <dbReference type="EMBL" id="EPZ34147.1"/>
    </source>
</evidence>
<keyword evidence="3" id="KW-1185">Reference proteome</keyword>
<proteinExistence type="predicted"/>
<dbReference type="HOGENOM" id="CLU_739996_0_0_1"/>
<evidence type="ECO:0000313" key="3">
    <source>
        <dbReference type="Proteomes" id="UP000030755"/>
    </source>
</evidence>
<name>A0A075AZP3_ROZAC</name>
<dbReference type="EMBL" id="KE560987">
    <property type="protein sequence ID" value="EPZ34147.1"/>
    <property type="molecule type" value="Genomic_DNA"/>
</dbReference>
<reference evidence="2 3" key="1">
    <citation type="journal article" date="2013" name="Curr. Biol.">
        <title>Shared signatures of parasitism and phylogenomics unite Cryptomycota and microsporidia.</title>
        <authorList>
            <person name="James T.Y."/>
            <person name="Pelin A."/>
            <person name="Bonen L."/>
            <person name="Ahrendt S."/>
            <person name="Sain D."/>
            <person name="Corradi N."/>
            <person name="Stajich J.E."/>
        </authorList>
    </citation>
    <scope>NUCLEOTIDE SEQUENCE [LARGE SCALE GENOMIC DNA]</scope>
    <source>
        <strain evidence="2 3">CSF55</strain>
    </source>
</reference>
<organism evidence="2 3">
    <name type="scientific">Rozella allomycis (strain CSF55)</name>
    <dbReference type="NCBI Taxonomy" id="988480"/>
    <lineage>
        <taxon>Eukaryota</taxon>
        <taxon>Fungi</taxon>
        <taxon>Fungi incertae sedis</taxon>
        <taxon>Cryptomycota</taxon>
        <taxon>Cryptomycota incertae sedis</taxon>
        <taxon>Rozella</taxon>
    </lineage>
</organism>
<dbReference type="AlphaFoldDB" id="A0A075AZP3"/>
<feature type="region of interest" description="Disordered" evidence="1">
    <location>
        <begin position="62"/>
        <end position="128"/>
    </location>
</feature>
<feature type="compositionally biased region" description="Polar residues" evidence="1">
    <location>
        <begin position="63"/>
        <end position="76"/>
    </location>
</feature>
<protein>
    <submittedName>
        <fullName evidence="2">Uncharacterized protein</fullName>
    </submittedName>
</protein>
<feature type="compositionally biased region" description="Basic and acidic residues" evidence="1">
    <location>
        <begin position="79"/>
        <end position="93"/>
    </location>
</feature>
<feature type="compositionally biased region" description="Basic and acidic residues" evidence="1">
    <location>
        <begin position="101"/>
        <end position="112"/>
    </location>
</feature>
<dbReference type="Proteomes" id="UP000030755">
    <property type="component" value="Unassembled WGS sequence"/>
</dbReference>
<evidence type="ECO:0000256" key="1">
    <source>
        <dbReference type="SAM" id="MobiDB-lite"/>
    </source>
</evidence>
<sequence length="374" mass="42664">MVNQGNVLTESIALSDIAENDNLNLKSLSYDSAVHTHTAGSPLVNPITVSKVIESNIEGNEEASLTENLEGSECQNESTSEHTKETEKEHEERVEEEIENEKEQNVEIKSDEKPDESDSVVDSVDEDGTIIASDYAKETINQAEIVDEEEKEEVKEEETQEDETIKEEVKQESIKEDKIVKEDQQSESCDEKGFIERVQEIPLVELSLNSWKHFASKYEMLTKLQDLAIESTNKVSQIPIVSENAQKLNKLGGEGLKKLEETFPIIKKSQNDFKEISKSVLAPINVYVTELLPKIKENQYSTKLIETWNEIMTSTYSEKLYESFNQVVEKLKVHYAKMNESEAVKKALETISYLFQKIQKIAKDFQKEEKTKNE</sequence>
<gene>
    <name evidence="2" type="ORF">O9G_003746</name>
</gene>
<accession>A0A075AZP3</accession>